<dbReference type="Pfam" id="PF10888">
    <property type="entry name" value="DUF2742"/>
    <property type="match status" value="1"/>
</dbReference>
<dbReference type="AlphaFoldDB" id="A0A1H2IG49"/>
<dbReference type="InterPro" id="IPR024384">
    <property type="entry name" value="DUF2742"/>
</dbReference>
<proteinExistence type="predicted"/>
<protein>
    <submittedName>
        <fullName evidence="1">Uncharacterized protein</fullName>
    </submittedName>
</protein>
<name>A0A1H2IG49_9ACTN</name>
<organism evidence="1 2">
    <name type="scientific">Gordonia westfalica</name>
    <dbReference type="NCBI Taxonomy" id="158898"/>
    <lineage>
        <taxon>Bacteria</taxon>
        <taxon>Bacillati</taxon>
        <taxon>Actinomycetota</taxon>
        <taxon>Actinomycetes</taxon>
        <taxon>Mycobacteriales</taxon>
        <taxon>Gordoniaceae</taxon>
        <taxon>Gordonia</taxon>
    </lineage>
</organism>
<reference evidence="1 2" key="1">
    <citation type="submission" date="2016-10" db="EMBL/GenBank/DDBJ databases">
        <authorList>
            <person name="de Groot N.N."/>
        </authorList>
    </citation>
    <scope>NUCLEOTIDE SEQUENCE [LARGE SCALE GENOMIC DNA]</scope>
    <source>
        <strain evidence="1 2">DSM 44215</strain>
    </source>
</reference>
<accession>A0A1H2IG49</accession>
<dbReference type="STRING" id="158898.SAMN04488548_1341123"/>
<dbReference type="OrthoDB" id="4374214at2"/>
<sequence>MPDRYTEVREYVQRLVGRAGGPTPDAGSPAWCALADGDQAKLIAVLTAGTRAVLEDELAALDARRCAAKATAIEVAQAANWSDVARRVRDRDQALRSGAYIGRVSA</sequence>
<dbReference type="Proteomes" id="UP000183180">
    <property type="component" value="Unassembled WGS sequence"/>
</dbReference>
<evidence type="ECO:0000313" key="1">
    <source>
        <dbReference type="EMBL" id="SDU43082.1"/>
    </source>
</evidence>
<dbReference type="RefSeq" id="WP_074849486.1">
    <property type="nucleotide sequence ID" value="NZ_FNLM01000034.1"/>
</dbReference>
<evidence type="ECO:0000313" key="2">
    <source>
        <dbReference type="Proteomes" id="UP000183180"/>
    </source>
</evidence>
<dbReference type="EMBL" id="FNLM01000034">
    <property type="protein sequence ID" value="SDU43082.1"/>
    <property type="molecule type" value="Genomic_DNA"/>
</dbReference>
<gene>
    <name evidence="1" type="ORF">SAMN04488548_1341123</name>
</gene>